<evidence type="ECO:0000256" key="1">
    <source>
        <dbReference type="ARBA" id="ARBA00022801"/>
    </source>
</evidence>
<dbReference type="GO" id="GO:0016787">
    <property type="term" value="F:hydrolase activity"/>
    <property type="evidence" value="ECO:0007669"/>
    <property type="project" value="UniProtKB-KW"/>
</dbReference>
<organism evidence="3 4">
    <name type="scientific">Streptomyces filamentosus</name>
    <name type="common">Streptomyces roseosporus</name>
    <dbReference type="NCBI Taxonomy" id="67294"/>
    <lineage>
        <taxon>Bacteria</taxon>
        <taxon>Bacillati</taxon>
        <taxon>Actinomycetota</taxon>
        <taxon>Actinomycetes</taxon>
        <taxon>Kitasatosporales</taxon>
        <taxon>Streptomycetaceae</taxon>
        <taxon>Streptomyces</taxon>
    </lineage>
</organism>
<protein>
    <submittedName>
        <fullName evidence="3">Class F sortase</fullName>
    </submittedName>
</protein>
<evidence type="ECO:0000313" key="4">
    <source>
        <dbReference type="Proteomes" id="UP000632849"/>
    </source>
</evidence>
<dbReference type="InterPro" id="IPR023365">
    <property type="entry name" value="Sortase_dom-sf"/>
</dbReference>
<name>A0A919EUG9_STRFL</name>
<dbReference type="Proteomes" id="UP000632849">
    <property type="component" value="Unassembled WGS sequence"/>
</dbReference>
<reference evidence="3" key="1">
    <citation type="journal article" date="2014" name="Int. J. Syst. Evol. Microbiol.">
        <title>Complete genome sequence of Corynebacterium casei LMG S-19264T (=DSM 44701T), isolated from a smear-ripened cheese.</title>
        <authorList>
            <consortium name="US DOE Joint Genome Institute (JGI-PGF)"/>
            <person name="Walter F."/>
            <person name="Albersmeier A."/>
            <person name="Kalinowski J."/>
            <person name="Ruckert C."/>
        </authorList>
    </citation>
    <scope>NUCLEOTIDE SEQUENCE</scope>
    <source>
        <strain evidence="3">JCM 4122</strain>
    </source>
</reference>
<keyword evidence="4" id="KW-1185">Reference proteome</keyword>
<dbReference type="CDD" id="cd05829">
    <property type="entry name" value="Sortase_F"/>
    <property type="match status" value="1"/>
</dbReference>
<dbReference type="Pfam" id="PF04203">
    <property type="entry name" value="Sortase"/>
    <property type="match status" value="1"/>
</dbReference>
<dbReference type="AlphaFoldDB" id="A0A919EUG9"/>
<feature type="region of interest" description="Disordered" evidence="2">
    <location>
        <begin position="31"/>
        <end position="62"/>
    </location>
</feature>
<keyword evidence="1" id="KW-0378">Hydrolase</keyword>
<comment type="caution">
    <text evidence="3">The sequence shown here is derived from an EMBL/GenBank/DDBJ whole genome shotgun (WGS) entry which is preliminary data.</text>
</comment>
<reference evidence="3" key="2">
    <citation type="submission" date="2020-09" db="EMBL/GenBank/DDBJ databases">
        <authorList>
            <person name="Sun Q."/>
            <person name="Ohkuma M."/>
        </authorList>
    </citation>
    <scope>NUCLEOTIDE SEQUENCE</scope>
    <source>
        <strain evidence="3">JCM 4122</strain>
    </source>
</reference>
<dbReference type="InterPro" id="IPR005754">
    <property type="entry name" value="Sortase"/>
</dbReference>
<sequence length="215" mass="21814">MDSAYGRRGAWGVVAVLLLAGVHLVRGGTQQLTAAGPPRPLAAEAAAPAQPPPPARPGLPASAPLAVTIPALGVDAPLTRVGLDPDGWLEAPSPDHPDRAGWYGGAVTPGEPGTAVVVGHVDTPAGPAVFHALGALTRGRTVEIRRADGRTAVFTVHSVELVPKADFPADRVYASTAAPELRVITCGGSYAPATGYTGNVVVSARLTTVRSHSLT</sequence>
<dbReference type="RefSeq" id="WP_190045119.1">
    <property type="nucleotide sequence ID" value="NZ_BNBE01000005.1"/>
</dbReference>
<gene>
    <name evidence="3" type="ORF">GCM10017667_81440</name>
</gene>
<dbReference type="SUPFAM" id="SSF63817">
    <property type="entry name" value="Sortase"/>
    <property type="match status" value="1"/>
</dbReference>
<dbReference type="InterPro" id="IPR042001">
    <property type="entry name" value="Sortase_F"/>
</dbReference>
<evidence type="ECO:0000313" key="3">
    <source>
        <dbReference type="EMBL" id="GHG31443.1"/>
    </source>
</evidence>
<dbReference type="Gene3D" id="2.40.260.10">
    <property type="entry name" value="Sortase"/>
    <property type="match status" value="1"/>
</dbReference>
<accession>A0A919EUG9</accession>
<evidence type="ECO:0000256" key="2">
    <source>
        <dbReference type="SAM" id="MobiDB-lite"/>
    </source>
</evidence>
<proteinExistence type="predicted"/>
<dbReference type="EMBL" id="BNBE01000005">
    <property type="protein sequence ID" value="GHG31443.1"/>
    <property type="molecule type" value="Genomic_DNA"/>
</dbReference>
<dbReference type="NCBIfam" id="NF033748">
    <property type="entry name" value="class_F_sortase"/>
    <property type="match status" value="1"/>
</dbReference>